<dbReference type="GO" id="GO:0016791">
    <property type="term" value="F:phosphatase activity"/>
    <property type="evidence" value="ECO:0007669"/>
    <property type="project" value="TreeGrafter"/>
</dbReference>
<accession>A0A0A3J2S4</accession>
<evidence type="ECO:0000313" key="4">
    <source>
        <dbReference type="Proteomes" id="UP000030595"/>
    </source>
</evidence>
<dbReference type="InterPro" id="IPR029033">
    <property type="entry name" value="His_PPase_superfam"/>
</dbReference>
<reference evidence="3 4" key="1">
    <citation type="submission" date="2014-02" db="EMBL/GenBank/DDBJ databases">
        <title>Draft genome sequence of Lysinibacillus massiliensis CCUG 49529.</title>
        <authorList>
            <person name="Zhang F."/>
            <person name="Wang G."/>
            <person name="Zhang L."/>
        </authorList>
    </citation>
    <scope>NUCLEOTIDE SEQUENCE [LARGE SCALE GENOMIC DNA]</scope>
    <source>
        <strain evidence="3 4">CCUG 49529</strain>
    </source>
</reference>
<dbReference type="SUPFAM" id="SSF53254">
    <property type="entry name" value="Phosphoglycerate mutase-like"/>
    <property type="match status" value="1"/>
</dbReference>
<comment type="caution">
    <text evidence="3">The sequence shown here is derived from an EMBL/GenBank/DDBJ whole genome shotgun (WGS) entry which is preliminary data.</text>
</comment>
<dbReference type="Proteomes" id="UP000030595">
    <property type="component" value="Unassembled WGS sequence"/>
</dbReference>
<evidence type="ECO:0000256" key="1">
    <source>
        <dbReference type="PIRSR" id="PIRSR613078-1"/>
    </source>
</evidence>
<feature type="binding site" evidence="2">
    <location>
        <position position="60"/>
    </location>
    <ligand>
        <name>substrate</name>
    </ligand>
</feature>
<sequence>MGKIEFYFVRHGETEWNKDGRLQGWLDSPLTNKGRESTRKLSDFLQMLDFDAVYSSISGRALETARILMEHPIEIQTDERLQEIQLGAWQGQYIQRILKEDRVRYLNYCNRPEKYEPNGGESFEQVSTRMVEFLKDCISSYKNGRILVVTHAVAIRCLLLAIQHLSISQIWETGEIEGTSVTKIIVENKEIRVEYIGRIFHNQLKT</sequence>
<protein>
    <recommendedName>
        <fullName evidence="5">Phosphoglycerate mutase</fullName>
    </recommendedName>
</protein>
<dbReference type="CDD" id="cd07067">
    <property type="entry name" value="HP_PGM_like"/>
    <property type="match status" value="1"/>
</dbReference>
<gene>
    <name evidence="3" type="ORF">CD30_07295</name>
</gene>
<dbReference type="Pfam" id="PF00300">
    <property type="entry name" value="His_Phos_1"/>
    <property type="match status" value="1"/>
</dbReference>
<evidence type="ECO:0000256" key="2">
    <source>
        <dbReference type="PIRSR" id="PIRSR613078-2"/>
    </source>
</evidence>
<dbReference type="PANTHER" id="PTHR48100">
    <property type="entry name" value="BROAD-SPECIFICITY PHOSPHATASE YOR283W-RELATED"/>
    <property type="match status" value="1"/>
</dbReference>
<dbReference type="Gene3D" id="3.40.50.1240">
    <property type="entry name" value="Phosphoglycerate mutase-like"/>
    <property type="match status" value="1"/>
</dbReference>
<dbReference type="GO" id="GO:0005737">
    <property type="term" value="C:cytoplasm"/>
    <property type="evidence" value="ECO:0007669"/>
    <property type="project" value="TreeGrafter"/>
</dbReference>
<name>A0A0A3J2S4_9BACL</name>
<evidence type="ECO:0000313" key="3">
    <source>
        <dbReference type="EMBL" id="KGR91236.1"/>
    </source>
</evidence>
<dbReference type="EMBL" id="JPVQ01000009">
    <property type="protein sequence ID" value="KGR91236.1"/>
    <property type="molecule type" value="Genomic_DNA"/>
</dbReference>
<dbReference type="RefSeq" id="WP_036174507.1">
    <property type="nucleotide sequence ID" value="NZ_AVCZ01000009.1"/>
</dbReference>
<feature type="active site" description="Proton donor/acceptor" evidence="1">
    <location>
        <position position="83"/>
    </location>
</feature>
<feature type="active site" description="Tele-phosphohistidine intermediate" evidence="1">
    <location>
        <position position="11"/>
    </location>
</feature>
<dbReference type="SMART" id="SM00855">
    <property type="entry name" value="PGAM"/>
    <property type="match status" value="1"/>
</dbReference>
<evidence type="ECO:0008006" key="5">
    <source>
        <dbReference type="Google" id="ProtNLM"/>
    </source>
</evidence>
<organism evidence="3 4">
    <name type="scientific">Ureibacillus massiliensis 4400831 = CIP 108448 = CCUG 49529</name>
    <dbReference type="NCBI Taxonomy" id="1211035"/>
    <lineage>
        <taxon>Bacteria</taxon>
        <taxon>Bacillati</taxon>
        <taxon>Bacillota</taxon>
        <taxon>Bacilli</taxon>
        <taxon>Bacillales</taxon>
        <taxon>Caryophanaceae</taxon>
        <taxon>Ureibacillus</taxon>
    </lineage>
</organism>
<keyword evidence="4" id="KW-1185">Reference proteome</keyword>
<dbReference type="InterPro" id="IPR050275">
    <property type="entry name" value="PGM_Phosphatase"/>
</dbReference>
<dbReference type="AlphaFoldDB" id="A0A0A3J2S4"/>
<dbReference type="eggNOG" id="COG0406">
    <property type="taxonomic scope" value="Bacteria"/>
</dbReference>
<dbReference type="InterPro" id="IPR013078">
    <property type="entry name" value="His_Pase_superF_clade-1"/>
</dbReference>
<proteinExistence type="predicted"/>
<dbReference type="PANTHER" id="PTHR48100:SF1">
    <property type="entry name" value="HISTIDINE PHOSPHATASE FAMILY PROTEIN-RELATED"/>
    <property type="match status" value="1"/>
</dbReference>
<feature type="binding site" evidence="2">
    <location>
        <begin position="10"/>
        <end position="17"/>
    </location>
    <ligand>
        <name>substrate</name>
    </ligand>
</feature>